<dbReference type="AlphaFoldDB" id="A0A517R2L5"/>
<evidence type="ECO:0008006" key="3">
    <source>
        <dbReference type="Google" id="ProtNLM"/>
    </source>
</evidence>
<dbReference type="EMBL" id="CP036268">
    <property type="protein sequence ID" value="QDT38101.1"/>
    <property type="molecule type" value="Genomic_DNA"/>
</dbReference>
<proteinExistence type="predicted"/>
<protein>
    <recommendedName>
        <fullName evidence="3">DUF4157 domain-containing protein</fullName>
    </recommendedName>
</protein>
<name>A0A517R2L5_9PLAN</name>
<evidence type="ECO:0000313" key="1">
    <source>
        <dbReference type="EMBL" id="QDT38101.1"/>
    </source>
</evidence>
<dbReference type="Proteomes" id="UP000317318">
    <property type="component" value="Chromosome"/>
</dbReference>
<organism evidence="1 2">
    <name type="scientific">Stratiformator vulcanicus</name>
    <dbReference type="NCBI Taxonomy" id="2527980"/>
    <lineage>
        <taxon>Bacteria</taxon>
        <taxon>Pseudomonadati</taxon>
        <taxon>Planctomycetota</taxon>
        <taxon>Planctomycetia</taxon>
        <taxon>Planctomycetales</taxon>
        <taxon>Planctomycetaceae</taxon>
        <taxon>Stratiformator</taxon>
    </lineage>
</organism>
<sequence>MKAELVLLKVVLFVSAITVISADQAEAQFWKKLEKNITGFLEDPAGTVKAEAKRAEKQLLDSRDKLVKEGEKVSERLAKLEQDIHNLSPSGVSEELWGEAGRIAYVSAAATMRTRSPHGKPLDFWTKAILHGRFGGLVERVRIHWDVSPLDKWVASNIGIDLSGTDTVAQTYGYDIYIDFKEGERPREEVISLLAHEMMHTAQFVKYDSSFSNFGYHYFKEFKKANQKYENNKLEKEAFEVEREFDDYIPVALDANGGSTHDFYFNKDIKQNDNLLYEVAKHGDKVTIVPIVKKKKAFDANGGHSIYMGNNQLPNDNILWKLEPHGNYVSIISAIKRDGTTTVAWDANGGREAPYLNEYKLPNDNLLWDIYSNGESAVIIPKVGHNPE</sequence>
<evidence type="ECO:0000313" key="2">
    <source>
        <dbReference type="Proteomes" id="UP000317318"/>
    </source>
</evidence>
<dbReference type="KEGG" id="svp:Pan189_24910"/>
<dbReference type="OrthoDB" id="464752at2"/>
<reference evidence="1 2" key="1">
    <citation type="submission" date="2019-02" db="EMBL/GenBank/DDBJ databases">
        <title>Deep-cultivation of Planctomycetes and their phenomic and genomic characterization uncovers novel biology.</title>
        <authorList>
            <person name="Wiegand S."/>
            <person name="Jogler M."/>
            <person name="Boedeker C."/>
            <person name="Pinto D."/>
            <person name="Vollmers J."/>
            <person name="Rivas-Marin E."/>
            <person name="Kohn T."/>
            <person name="Peeters S.H."/>
            <person name="Heuer A."/>
            <person name="Rast P."/>
            <person name="Oberbeckmann S."/>
            <person name="Bunk B."/>
            <person name="Jeske O."/>
            <person name="Meyerdierks A."/>
            <person name="Storesund J.E."/>
            <person name="Kallscheuer N."/>
            <person name="Luecker S."/>
            <person name="Lage O.M."/>
            <person name="Pohl T."/>
            <person name="Merkel B.J."/>
            <person name="Hornburger P."/>
            <person name="Mueller R.-W."/>
            <person name="Bruemmer F."/>
            <person name="Labrenz M."/>
            <person name="Spormann A.M."/>
            <person name="Op den Camp H."/>
            <person name="Overmann J."/>
            <person name="Amann R."/>
            <person name="Jetten M.S.M."/>
            <person name="Mascher T."/>
            <person name="Medema M.H."/>
            <person name="Devos D.P."/>
            <person name="Kaster A.-K."/>
            <person name="Ovreas L."/>
            <person name="Rohde M."/>
            <person name="Galperin M.Y."/>
            <person name="Jogler C."/>
        </authorList>
    </citation>
    <scope>NUCLEOTIDE SEQUENCE [LARGE SCALE GENOMIC DNA]</scope>
    <source>
        <strain evidence="1 2">Pan189</strain>
    </source>
</reference>
<keyword evidence="2" id="KW-1185">Reference proteome</keyword>
<accession>A0A517R2L5</accession>
<gene>
    <name evidence="1" type="ORF">Pan189_24910</name>
</gene>
<dbReference type="RefSeq" id="WP_145364150.1">
    <property type="nucleotide sequence ID" value="NZ_CP036268.1"/>
</dbReference>